<dbReference type="AlphaFoldDB" id="A0A518BZD4"/>
<reference evidence="4 5" key="1">
    <citation type="submission" date="2019-02" db="EMBL/GenBank/DDBJ databases">
        <title>Deep-cultivation of Planctomycetes and their phenomic and genomic characterization uncovers novel biology.</title>
        <authorList>
            <person name="Wiegand S."/>
            <person name="Jogler M."/>
            <person name="Boedeker C."/>
            <person name="Pinto D."/>
            <person name="Vollmers J."/>
            <person name="Rivas-Marin E."/>
            <person name="Kohn T."/>
            <person name="Peeters S.H."/>
            <person name="Heuer A."/>
            <person name="Rast P."/>
            <person name="Oberbeckmann S."/>
            <person name="Bunk B."/>
            <person name="Jeske O."/>
            <person name="Meyerdierks A."/>
            <person name="Storesund J.E."/>
            <person name="Kallscheuer N."/>
            <person name="Luecker S."/>
            <person name="Lage O.M."/>
            <person name="Pohl T."/>
            <person name="Merkel B.J."/>
            <person name="Hornburger P."/>
            <person name="Mueller R.-W."/>
            <person name="Bruemmer F."/>
            <person name="Labrenz M."/>
            <person name="Spormann A.M."/>
            <person name="Op den Camp H."/>
            <person name="Overmann J."/>
            <person name="Amann R."/>
            <person name="Jetten M.S.M."/>
            <person name="Mascher T."/>
            <person name="Medema M.H."/>
            <person name="Devos D.P."/>
            <person name="Kaster A.-K."/>
            <person name="Ovreas L."/>
            <person name="Rohde M."/>
            <person name="Galperin M.Y."/>
            <person name="Jogler C."/>
        </authorList>
    </citation>
    <scope>NUCLEOTIDE SEQUENCE [LARGE SCALE GENOMIC DNA]</scope>
    <source>
        <strain evidence="4 5">Pan265</strain>
    </source>
</reference>
<dbReference type="RefSeq" id="WP_236254370.1">
    <property type="nucleotide sequence ID" value="NZ_CP036280.1"/>
</dbReference>
<dbReference type="EMBL" id="CP036280">
    <property type="protein sequence ID" value="QDU72337.1"/>
    <property type="molecule type" value="Genomic_DNA"/>
</dbReference>
<sequence length="396" mass="44142">MTYATDEERFLDTLRLPAGSVEKILAKLKQRERMHAGSEQRRHTRQPLKDCGNVLMKLTHPGGSTAQCVVLPRDFSAGGISLLHGSFVHTGTRVHIGLFNTQGERHWIVGNVVRCSYFEARVHELGIKFDLPVPVHEFLRAGADGESVRRELLGKVLYVEPSVDFRELLRFQCQRMGVSMTTTDTGEEAITMAQEIDFDAILTELDLPDTPGELVIKKLSRLRPKPAIVAMTSEDSKLGDILPSGCDALVSKPINEGDLYQLMATFLPSVERLNETDALCSTFWSDAQLRPVIAAFVERLPESLGVIRSMLGHDEETDELIAEVQRLRNAAGGYGYPDLNEALNRLIRLIQTEGGTSDQELRSTWLEIEQRVKLASDFMQAQTERSIEDDIQGVAA</sequence>
<evidence type="ECO:0000259" key="3">
    <source>
        <dbReference type="PROSITE" id="PS50110"/>
    </source>
</evidence>
<dbReference type="PROSITE" id="PS50110">
    <property type="entry name" value="RESPONSE_REGULATORY"/>
    <property type="match status" value="1"/>
</dbReference>
<dbReference type="PANTHER" id="PTHR44591">
    <property type="entry name" value="STRESS RESPONSE REGULATOR PROTEIN 1"/>
    <property type="match status" value="1"/>
</dbReference>
<dbReference type="CDD" id="cd00156">
    <property type="entry name" value="REC"/>
    <property type="match status" value="1"/>
</dbReference>
<dbReference type="Proteomes" id="UP000320386">
    <property type="component" value="Chromosome"/>
</dbReference>
<evidence type="ECO:0000256" key="2">
    <source>
        <dbReference type="PROSITE-ProRule" id="PRU00169"/>
    </source>
</evidence>
<protein>
    <submittedName>
        <fullName evidence="4">Aerobic respiration control sensor protein ArcB</fullName>
    </submittedName>
</protein>
<organism evidence="4 5">
    <name type="scientific">Mucisphaera calidilacus</name>
    <dbReference type="NCBI Taxonomy" id="2527982"/>
    <lineage>
        <taxon>Bacteria</taxon>
        <taxon>Pseudomonadati</taxon>
        <taxon>Planctomycetota</taxon>
        <taxon>Phycisphaerae</taxon>
        <taxon>Phycisphaerales</taxon>
        <taxon>Phycisphaeraceae</taxon>
        <taxon>Mucisphaera</taxon>
    </lineage>
</organism>
<dbReference type="Pfam" id="PF00072">
    <property type="entry name" value="Response_reg"/>
    <property type="match status" value="1"/>
</dbReference>
<dbReference type="InterPro" id="IPR011006">
    <property type="entry name" value="CheY-like_superfamily"/>
</dbReference>
<dbReference type="KEGG" id="mcad:Pan265_22020"/>
<dbReference type="SMART" id="SM00448">
    <property type="entry name" value="REC"/>
    <property type="match status" value="1"/>
</dbReference>
<keyword evidence="1" id="KW-0597">Phosphoprotein</keyword>
<dbReference type="InterPro" id="IPR001789">
    <property type="entry name" value="Sig_transdc_resp-reg_receiver"/>
</dbReference>
<proteinExistence type="predicted"/>
<dbReference type="SUPFAM" id="SSF52172">
    <property type="entry name" value="CheY-like"/>
    <property type="match status" value="1"/>
</dbReference>
<dbReference type="PANTHER" id="PTHR44591:SF3">
    <property type="entry name" value="RESPONSE REGULATORY DOMAIN-CONTAINING PROTEIN"/>
    <property type="match status" value="1"/>
</dbReference>
<dbReference type="Gene3D" id="3.40.50.2300">
    <property type="match status" value="1"/>
</dbReference>
<feature type="domain" description="Response regulatory" evidence="3">
    <location>
        <begin position="155"/>
        <end position="267"/>
    </location>
</feature>
<keyword evidence="5" id="KW-1185">Reference proteome</keyword>
<dbReference type="GO" id="GO:0000160">
    <property type="term" value="P:phosphorelay signal transduction system"/>
    <property type="evidence" value="ECO:0007669"/>
    <property type="project" value="InterPro"/>
</dbReference>
<gene>
    <name evidence="4" type="ORF">Pan265_22020</name>
</gene>
<dbReference type="InterPro" id="IPR050595">
    <property type="entry name" value="Bact_response_regulator"/>
</dbReference>
<evidence type="ECO:0000256" key="1">
    <source>
        <dbReference type="ARBA" id="ARBA00022553"/>
    </source>
</evidence>
<accession>A0A518BZD4</accession>
<name>A0A518BZD4_9BACT</name>
<evidence type="ECO:0000313" key="4">
    <source>
        <dbReference type="EMBL" id="QDU72337.1"/>
    </source>
</evidence>
<comment type="caution">
    <text evidence="2">Lacks conserved residue(s) required for the propagation of feature annotation.</text>
</comment>
<evidence type="ECO:0000313" key="5">
    <source>
        <dbReference type="Proteomes" id="UP000320386"/>
    </source>
</evidence>